<keyword evidence="2" id="KW-0012">Acyltransferase</keyword>
<organism evidence="4 5">
    <name type="scientific">Evansella vedderi</name>
    <dbReference type="NCBI Taxonomy" id="38282"/>
    <lineage>
        <taxon>Bacteria</taxon>
        <taxon>Bacillati</taxon>
        <taxon>Bacillota</taxon>
        <taxon>Bacilli</taxon>
        <taxon>Bacillales</taxon>
        <taxon>Bacillaceae</taxon>
        <taxon>Evansella</taxon>
    </lineage>
</organism>
<dbReference type="RefSeq" id="WP_307331574.1">
    <property type="nucleotide sequence ID" value="NZ_JAUSUG010000030.1"/>
</dbReference>
<dbReference type="Pfam" id="PF00583">
    <property type="entry name" value="Acetyltransf_1"/>
    <property type="match status" value="1"/>
</dbReference>
<evidence type="ECO:0000256" key="1">
    <source>
        <dbReference type="ARBA" id="ARBA00022679"/>
    </source>
</evidence>
<gene>
    <name evidence="4" type="ORF">J2S74_005055</name>
</gene>
<comment type="caution">
    <text evidence="4">The sequence shown here is derived from an EMBL/GenBank/DDBJ whole genome shotgun (WGS) entry which is preliminary data.</text>
</comment>
<accession>A0ABU0A284</accession>
<sequence length="147" mass="16751">MFIRKATKEETDTILDLSQKFVGESSMGYVKPSLRNISKEMFGPHLESGAAYYLLAEKKNTLLGWILVGVNIDPYSHEEVGCLLDIYVFPEYRKSGVAKKLMHEALDRLKQAHYKKVKCSIFSGNHSKALCDQFGFKEVLTVFERPL</sequence>
<proteinExistence type="predicted"/>
<dbReference type="SUPFAM" id="SSF55729">
    <property type="entry name" value="Acyl-CoA N-acyltransferases (Nat)"/>
    <property type="match status" value="1"/>
</dbReference>
<dbReference type="EMBL" id="JAUSUG010000030">
    <property type="protein sequence ID" value="MDQ0257597.1"/>
    <property type="molecule type" value="Genomic_DNA"/>
</dbReference>
<dbReference type="Gene3D" id="3.40.630.30">
    <property type="match status" value="1"/>
</dbReference>
<dbReference type="CDD" id="cd04301">
    <property type="entry name" value="NAT_SF"/>
    <property type="match status" value="1"/>
</dbReference>
<name>A0ABU0A284_9BACI</name>
<dbReference type="PANTHER" id="PTHR43072">
    <property type="entry name" value="N-ACETYLTRANSFERASE"/>
    <property type="match status" value="1"/>
</dbReference>
<dbReference type="InterPro" id="IPR016181">
    <property type="entry name" value="Acyl_CoA_acyltransferase"/>
</dbReference>
<feature type="domain" description="N-acetyltransferase" evidence="3">
    <location>
        <begin position="1"/>
        <end position="147"/>
    </location>
</feature>
<dbReference type="PROSITE" id="PS51186">
    <property type="entry name" value="GNAT"/>
    <property type="match status" value="1"/>
</dbReference>
<dbReference type="InterPro" id="IPR000182">
    <property type="entry name" value="GNAT_dom"/>
</dbReference>
<evidence type="ECO:0000259" key="3">
    <source>
        <dbReference type="PROSITE" id="PS51186"/>
    </source>
</evidence>
<dbReference type="Proteomes" id="UP001230005">
    <property type="component" value="Unassembled WGS sequence"/>
</dbReference>
<protein>
    <submittedName>
        <fullName evidence="4">L-amino acid N-acyltransferase YncA</fullName>
    </submittedName>
</protein>
<evidence type="ECO:0000313" key="4">
    <source>
        <dbReference type="EMBL" id="MDQ0257597.1"/>
    </source>
</evidence>
<evidence type="ECO:0000256" key="2">
    <source>
        <dbReference type="ARBA" id="ARBA00023315"/>
    </source>
</evidence>
<reference evidence="4 5" key="1">
    <citation type="submission" date="2023-07" db="EMBL/GenBank/DDBJ databases">
        <title>Genomic Encyclopedia of Type Strains, Phase IV (KMG-IV): sequencing the most valuable type-strain genomes for metagenomic binning, comparative biology and taxonomic classification.</title>
        <authorList>
            <person name="Goeker M."/>
        </authorList>
    </citation>
    <scope>NUCLEOTIDE SEQUENCE [LARGE SCALE GENOMIC DNA]</scope>
    <source>
        <strain evidence="4 5">DSM 9768</strain>
    </source>
</reference>
<dbReference type="PANTHER" id="PTHR43072:SF23">
    <property type="entry name" value="UPF0039 PROTEIN C11D3.02C"/>
    <property type="match status" value="1"/>
</dbReference>
<keyword evidence="1" id="KW-0808">Transferase</keyword>
<evidence type="ECO:0000313" key="5">
    <source>
        <dbReference type="Proteomes" id="UP001230005"/>
    </source>
</evidence>
<keyword evidence="5" id="KW-1185">Reference proteome</keyword>